<dbReference type="KEGG" id="ccp:CHC_T00007578001"/>
<evidence type="ECO:0000313" key="1">
    <source>
        <dbReference type="EMBL" id="CDF40999.1"/>
    </source>
</evidence>
<gene>
    <name evidence="1" type="ORF">CHC_T00007578001</name>
</gene>
<dbReference type="Proteomes" id="UP000012073">
    <property type="component" value="Unassembled WGS sequence"/>
</dbReference>
<organism evidence="1 2">
    <name type="scientific">Chondrus crispus</name>
    <name type="common">Carrageen Irish moss</name>
    <name type="synonym">Polymorpha crispa</name>
    <dbReference type="NCBI Taxonomy" id="2769"/>
    <lineage>
        <taxon>Eukaryota</taxon>
        <taxon>Rhodophyta</taxon>
        <taxon>Florideophyceae</taxon>
        <taxon>Rhodymeniophycidae</taxon>
        <taxon>Gigartinales</taxon>
        <taxon>Gigartinaceae</taxon>
        <taxon>Chondrus</taxon>
    </lineage>
</organism>
<dbReference type="AlphaFoldDB" id="R7QSC5"/>
<proteinExistence type="predicted"/>
<dbReference type="EMBL" id="HG002294">
    <property type="protein sequence ID" value="CDF40999.1"/>
    <property type="molecule type" value="Genomic_DNA"/>
</dbReference>
<protein>
    <submittedName>
        <fullName evidence="1">Uncharacterized protein</fullName>
    </submittedName>
</protein>
<accession>R7QSC5</accession>
<dbReference type="GeneID" id="17319003"/>
<keyword evidence="2" id="KW-1185">Reference proteome</keyword>
<dbReference type="RefSeq" id="XP_005711293.1">
    <property type="nucleotide sequence ID" value="XM_005711236.1"/>
</dbReference>
<reference evidence="2" key="1">
    <citation type="journal article" date="2013" name="Proc. Natl. Acad. Sci. U.S.A.">
        <title>Genome structure and metabolic features in the red seaweed Chondrus crispus shed light on evolution of the Archaeplastida.</title>
        <authorList>
            <person name="Collen J."/>
            <person name="Porcel B."/>
            <person name="Carre W."/>
            <person name="Ball S.G."/>
            <person name="Chaparro C."/>
            <person name="Tonon T."/>
            <person name="Barbeyron T."/>
            <person name="Michel G."/>
            <person name="Noel B."/>
            <person name="Valentin K."/>
            <person name="Elias M."/>
            <person name="Artiguenave F."/>
            <person name="Arun A."/>
            <person name="Aury J.M."/>
            <person name="Barbosa-Neto J.F."/>
            <person name="Bothwell J.H."/>
            <person name="Bouget F.Y."/>
            <person name="Brillet L."/>
            <person name="Cabello-Hurtado F."/>
            <person name="Capella-Gutierrez S."/>
            <person name="Charrier B."/>
            <person name="Cladiere L."/>
            <person name="Cock J.M."/>
            <person name="Coelho S.M."/>
            <person name="Colleoni C."/>
            <person name="Czjzek M."/>
            <person name="Da Silva C."/>
            <person name="Delage L."/>
            <person name="Denoeud F."/>
            <person name="Deschamps P."/>
            <person name="Dittami S.M."/>
            <person name="Gabaldon T."/>
            <person name="Gachon C.M."/>
            <person name="Groisillier A."/>
            <person name="Herve C."/>
            <person name="Jabbari K."/>
            <person name="Katinka M."/>
            <person name="Kloareg B."/>
            <person name="Kowalczyk N."/>
            <person name="Labadie K."/>
            <person name="Leblanc C."/>
            <person name="Lopez P.J."/>
            <person name="McLachlan D.H."/>
            <person name="Meslet-Cladiere L."/>
            <person name="Moustafa A."/>
            <person name="Nehr Z."/>
            <person name="Nyvall Collen P."/>
            <person name="Panaud O."/>
            <person name="Partensky F."/>
            <person name="Poulain J."/>
            <person name="Rensing S.A."/>
            <person name="Rousvoal S."/>
            <person name="Samson G."/>
            <person name="Symeonidi A."/>
            <person name="Weissenbach J."/>
            <person name="Zambounis A."/>
            <person name="Wincker P."/>
            <person name="Boyen C."/>
        </authorList>
    </citation>
    <scope>NUCLEOTIDE SEQUENCE [LARGE SCALE GENOMIC DNA]</scope>
    <source>
        <strain evidence="2">cv. Stackhouse</strain>
    </source>
</reference>
<name>R7QSC5_CHOCR</name>
<sequence length="103" mass="11428">MSSICAAATYRIHRGRERTWRGPTLGMKESDSGRCILVCDSIQDAFRTVLAALKAARGRRDVLVGTIYDGPERDAIAEEKGRQQYGEMKAGPQYLFATTTDSR</sequence>
<dbReference type="Gramene" id="CDF40999">
    <property type="protein sequence ID" value="CDF40999"/>
    <property type="gene ID" value="CHC_T00007578001"/>
</dbReference>
<evidence type="ECO:0000313" key="2">
    <source>
        <dbReference type="Proteomes" id="UP000012073"/>
    </source>
</evidence>